<sequence length="49" mass="5631">MFIRTVNPVSYVLCRLIVRHHWCGAIFFSSLAINVVDRIGSYSLLSLVY</sequence>
<name>A0A0A9GQY2_ARUDO</name>
<accession>A0A0A9GQY2</accession>
<organism evidence="1">
    <name type="scientific">Arundo donax</name>
    <name type="common">Giant reed</name>
    <name type="synonym">Donax arundinaceus</name>
    <dbReference type="NCBI Taxonomy" id="35708"/>
    <lineage>
        <taxon>Eukaryota</taxon>
        <taxon>Viridiplantae</taxon>
        <taxon>Streptophyta</taxon>
        <taxon>Embryophyta</taxon>
        <taxon>Tracheophyta</taxon>
        <taxon>Spermatophyta</taxon>
        <taxon>Magnoliopsida</taxon>
        <taxon>Liliopsida</taxon>
        <taxon>Poales</taxon>
        <taxon>Poaceae</taxon>
        <taxon>PACMAD clade</taxon>
        <taxon>Arundinoideae</taxon>
        <taxon>Arundineae</taxon>
        <taxon>Arundo</taxon>
    </lineage>
</organism>
<protein>
    <submittedName>
        <fullName evidence="1">Uncharacterized protein</fullName>
    </submittedName>
</protein>
<proteinExistence type="predicted"/>
<reference evidence="1" key="2">
    <citation type="journal article" date="2015" name="Data Brief">
        <title>Shoot transcriptome of the giant reed, Arundo donax.</title>
        <authorList>
            <person name="Barrero R.A."/>
            <person name="Guerrero F.D."/>
            <person name="Moolhuijzen P."/>
            <person name="Goolsby J.A."/>
            <person name="Tidwell J."/>
            <person name="Bellgard S.E."/>
            <person name="Bellgard M.I."/>
        </authorList>
    </citation>
    <scope>NUCLEOTIDE SEQUENCE</scope>
    <source>
        <tissue evidence="1">Shoot tissue taken approximately 20 cm above the soil surface</tissue>
    </source>
</reference>
<dbReference type="AlphaFoldDB" id="A0A0A9GQY2"/>
<reference evidence="1" key="1">
    <citation type="submission" date="2014-09" db="EMBL/GenBank/DDBJ databases">
        <authorList>
            <person name="Magalhaes I.L.F."/>
            <person name="Oliveira U."/>
            <person name="Santos F.R."/>
            <person name="Vidigal T.H.D.A."/>
            <person name="Brescovit A.D."/>
            <person name="Santos A.J."/>
        </authorList>
    </citation>
    <scope>NUCLEOTIDE SEQUENCE</scope>
    <source>
        <tissue evidence="1">Shoot tissue taken approximately 20 cm above the soil surface</tissue>
    </source>
</reference>
<evidence type="ECO:0000313" key="1">
    <source>
        <dbReference type="EMBL" id="JAE26867.1"/>
    </source>
</evidence>
<dbReference type="EMBL" id="GBRH01171029">
    <property type="protein sequence ID" value="JAE26867.1"/>
    <property type="molecule type" value="Transcribed_RNA"/>
</dbReference>